<feature type="transmembrane region" description="Helical" evidence="1">
    <location>
        <begin position="1133"/>
        <end position="1153"/>
    </location>
</feature>
<keyword evidence="1" id="KW-0472">Membrane</keyword>
<dbReference type="Proteomes" id="UP000198287">
    <property type="component" value="Unassembled WGS sequence"/>
</dbReference>
<proteinExistence type="predicted"/>
<evidence type="ECO:0000256" key="1">
    <source>
        <dbReference type="SAM" id="Phobius"/>
    </source>
</evidence>
<evidence type="ECO:0000313" key="3">
    <source>
        <dbReference type="Proteomes" id="UP000198287"/>
    </source>
</evidence>
<gene>
    <name evidence="2" type="ORF">Fcan01_15426</name>
</gene>
<accession>A0A226DVK0</accession>
<protein>
    <submittedName>
        <fullName evidence="2">Uncharacterized protein</fullName>
    </submittedName>
</protein>
<evidence type="ECO:0000313" key="2">
    <source>
        <dbReference type="EMBL" id="OXA49259.1"/>
    </source>
</evidence>
<keyword evidence="3" id="KW-1185">Reference proteome</keyword>
<sequence length="1165" mass="135986">MYTVSEYDSVIYKIAESNLTSKNNANYIKMAKKVFKDSIRRTVFYRKKRHEKKCHLVKEPIVQNEPSIWTFKRDRGGGFIKRKTNQMFEHGLTALWYDSYEREVLTRPNLKNGAFLDITYEVPKVITQPRLGCTWKYSIIGRDRNTSNRLNMDKLFFESATPKFPIVLEDFIETRTTDLDMSSFVAKLSNQCKVHVAIVKHSSSLSFPKVSAEDNAKTLVHIVPDGWLIPGRISRKYWRRSIDNIRDIFVLNVDYDRTLATRLRAFQQRPTYVLEYNPFKETIVPNGNFKLSSIWVFEPNGPDRDMVLTIPINSTTMSKLYAFPSLIAPRFIVLLELMKHLNFTPLFVLDYELVQKEHKQRGGVLLSTIYTPKMFSYGFGLSIRNSNMNPLVTTYLKIREEALHILYCENDPDPYTPSAFSAMLFRAFDYATWICLLVTYFFCALTTKLVSPTDAYPFFGVVCIFFRQSVSKFKQLHLIVSLVFIPILFPYEADITARVIAPDQPSIYNNFKELLNSSYAILVNRVNLGGDLYSVNEYDSVIYKMAEANMTAKNQINFNTVIKKIAKVFKKYEVNLTRWNNRTLRRNKNKTRRRKGQTHDDAFQIFDAAIVKTKQGCIQDSIRRTLYYRNNKLERKCHLVKEPIVPNEPIIWTFKRDCGGGFIRMKTNQMLEHGLTALWVVYRTASGEPCFRKKGHEKKCHLVKEPIEPNEPSIWTFKRDRGGGFIRKKMKQMFEHAKYWRRSIDNIRDIFVLNVDYDRTLATRLRAFQQRPTYVLEYNPFRKTNRPNGNFKLSGIWVFEPDGADRDLYVTTLINPTTLPKLNSFPSLIAPRFIILLELKKYLNFTPLFVLDYELAQKEHKQRRGVLLSTIYTPKMFSYGFGLSTRYSNMNPLVTTCLKIRGEVLYILYCENDPDPYTPSAFSAMLFRAFDTATWICLLVTYFLCALTTKFVSRTDAYPFFSVVCIFFRQSVSKFKPLHLIVSLVFIPVLFPYEADITARVVAPDEPTIYANFEKLIYSSFSIFVNLINIGNDKTVFEYDSDRIRRTLYYRKNQLERKCHLVKEPIVRNEPIIWTFKRDCGGGFIRKKTNQMFEHGLTALWYDSYEREVLTRPNLKNGAFLDITYEVLKIRKVAFAFVTGLIFIAICIVVAFVEKIYHSSSQGKS</sequence>
<dbReference type="AlphaFoldDB" id="A0A226DVK0"/>
<reference evidence="2 3" key="1">
    <citation type="submission" date="2015-12" db="EMBL/GenBank/DDBJ databases">
        <title>The genome of Folsomia candida.</title>
        <authorList>
            <person name="Faddeeva A."/>
            <person name="Derks M.F."/>
            <person name="Anvar Y."/>
            <person name="Smit S."/>
            <person name="Van Straalen N."/>
            <person name="Roelofs D."/>
        </authorList>
    </citation>
    <scope>NUCLEOTIDE SEQUENCE [LARGE SCALE GENOMIC DNA]</scope>
    <source>
        <strain evidence="2 3">VU population</strain>
        <tissue evidence="2">Whole body</tissue>
    </source>
</reference>
<name>A0A226DVK0_FOLCA</name>
<organism evidence="2 3">
    <name type="scientific">Folsomia candida</name>
    <name type="common">Springtail</name>
    <dbReference type="NCBI Taxonomy" id="158441"/>
    <lineage>
        <taxon>Eukaryota</taxon>
        <taxon>Metazoa</taxon>
        <taxon>Ecdysozoa</taxon>
        <taxon>Arthropoda</taxon>
        <taxon>Hexapoda</taxon>
        <taxon>Collembola</taxon>
        <taxon>Entomobryomorpha</taxon>
        <taxon>Isotomoidea</taxon>
        <taxon>Isotomidae</taxon>
        <taxon>Proisotominae</taxon>
        <taxon>Folsomia</taxon>
    </lineage>
</organism>
<feature type="transmembrane region" description="Helical" evidence="1">
    <location>
        <begin position="933"/>
        <end position="952"/>
    </location>
</feature>
<comment type="caution">
    <text evidence="2">The sequence shown here is derived from an EMBL/GenBank/DDBJ whole genome shotgun (WGS) entry which is preliminary data.</text>
</comment>
<dbReference type="EMBL" id="LNIX01000010">
    <property type="protein sequence ID" value="OXA49259.1"/>
    <property type="molecule type" value="Genomic_DNA"/>
</dbReference>
<keyword evidence="1" id="KW-1133">Transmembrane helix</keyword>
<keyword evidence="1" id="KW-0812">Transmembrane</keyword>